<dbReference type="AlphaFoldDB" id="W5SWY1"/>
<geneLocation type="plasmid" evidence="1">
    <name>unnamed</name>
</geneLocation>
<dbReference type="EMBL" id="CP005751">
    <property type="protein sequence ID" value="AHH11362.1"/>
    <property type="molecule type" value="Genomic_DNA"/>
</dbReference>
<reference evidence="1" key="1">
    <citation type="submission" date="2013-04" db="EMBL/GenBank/DDBJ databases">
        <title>Comparative Genomics of Relapsing Fever Spirochetes.</title>
        <authorList>
            <person name="Schwan T.G."/>
            <person name="Raffel S.J."/>
            <person name="Porcella S.F."/>
            <person name="Martens C.A."/>
            <person name="Bruno D.P."/>
            <person name="Ricklefs S.M."/>
            <person name="Barbian K.B."/>
        </authorList>
    </citation>
    <scope>NUCLEOTIDE SEQUENCE</scope>
    <source>
        <strain evidence="1">Co53</strain>
        <plasmid evidence="1">unnamed</plasmid>
    </source>
</reference>
<protein>
    <submittedName>
        <fullName evidence="1">Uncharacterized protein</fullName>
    </submittedName>
</protein>
<sequence>MFEGLETVVYQSQERLKGKQNNISKINRIGSKLPKIGKSECFKFNSKVDFSVQRQSLRRMGAASEIGNMLIGTESVLKLVLERILKSLGRAISFQDNLSMLKDRVL</sequence>
<accession>W5SWY1</accession>
<organism evidence="1">
    <name type="scientific">Borrelia coriaceae ATCC 43381</name>
    <dbReference type="NCBI Taxonomy" id="1408429"/>
    <lineage>
        <taxon>Bacteria</taxon>
        <taxon>Pseudomonadati</taxon>
        <taxon>Spirochaetota</taxon>
        <taxon>Spirochaetia</taxon>
        <taxon>Spirochaetales</taxon>
        <taxon>Borreliaceae</taxon>
        <taxon>Borrelia</taxon>
    </lineage>
</organism>
<keyword evidence="1" id="KW-0614">Plasmid</keyword>
<dbReference type="HOGENOM" id="CLU_053647_2_0_12"/>
<evidence type="ECO:0000313" key="1">
    <source>
        <dbReference type="EMBL" id="AHH11362.1"/>
    </source>
</evidence>
<gene>
    <name evidence="1" type="ORF">BCO_0011301</name>
</gene>
<name>W5SWY1_9SPIR</name>
<proteinExistence type="predicted"/>
<dbReference type="RefSeq" id="WP_025408655.1">
    <property type="nucleotide sequence ID" value="NZ_CP005751.1"/>
</dbReference>